<feature type="disulfide bond" evidence="12">
    <location>
        <begin position="343"/>
        <end position="352"/>
    </location>
</feature>
<dbReference type="SMART" id="SM00180">
    <property type="entry name" value="EGF_Lam"/>
    <property type="match status" value="10"/>
</dbReference>
<feature type="disulfide bond" evidence="12">
    <location>
        <begin position="46"/>
        <end position="60"/>
    </location>
</feature>
<dbReference type="PROSITE" id="PS50027">
    <property type="entry name" value="EGF_LAM_2"/>
    <property type="match status" value="8"/>
</dbReference>
<comment type="subcellular location">
    <subcellularLocation>
        <location evidence="1">Secreted</location>
        <location evidence="1">Extracellular space</location>
        <location evidence="1">Extracellular matrix</location>
        <location evidence="1">Basement membrane</location>
    </subcellularLocation>
</comment>
<accession>A0A0N4VL55</accession>
<dbReference type="Pfam" id="PF24973">
    <property type="entry name" value="EGF_LMN_ATRN"/>
    <property type="match status" value="1"/>
</dbReference>
<feature type="coiled-coil region" evidence="13">
    <location>
        <begin position="1173"/>
        <end position="1266"/>
    </location>
</feature>
<feature type="disulfide bond" evidence="12">
    <location>
        <begin position="658"/>
        <end position="667"/>
    </location>
</feature>
<evidence type="ECO:0000256" key="7">
    <source>
        <dbReference type="ARBA" id="ARBA00022889"/>
    </source>
</evidence>
<dbReference type="PANTHER" id="PTHR10574">
    <property type="entry name" value="NETRIN/LAMININ-RELATED"/>
    <property type="match status" value="1"/>
</dbReference>
<feature type="coiled-coil region" evidence="13">
    <location>
        <begin position="1099"/>
        <end position="1147"/>
    </location>
</feature>
<dbReference type="InterPro" id="IPR002049">
    <property type="entry name" value="LE_dom"/>
</dbReference>
<dbReference type="GO" id="GO:0009888">
    <property type="term" value="P:tissue development"/>
    <property type="evidence" value="ECO:0007669"/>
    <property type="project" value="TreeGrafter"/>
</dbReference>
<feature type="domain" description="Laminin EGF-like" evidence="14">
    <location>
        <begin position="12"/>
        <end position="62"/>
    </location>
</feature>
<feature type="domain" description="Laminin EGF-like" evidence="14">
    <location>
        <begin position="686"/>
        <end position="732"/>
    </location>
</feature>
<dbReference type="FunFam" id="2.10.25.10:FF:000209">
    <property type="entry name" value="Laminin subunit alpha 5"/>
    <property type="match status" value="1"/>
</dbReference>
<evidence type="ECO:0000256" key="11">
    <source>
        <dbReference type="ARBA" id="ARBA00023292"/>
    </source>
</evidence>
<feature type="disulfide bond" evidence="12">
    <location>
        <begin position="436"/>
        <end position="445"/>
    </location>
</feature>
<evidence type="ECO:0000259" key="15">
    <source>
        <dbReference type="PROSITE" id="PS51116"/>
    </source>
</evidence>
<dbReference type="GO" id="GO:0016477">
    <property type="term" value="P:cell migration"/>
    <property type="evidence" value="ECO:0007669"/>
    <property type="project" value="TreeGrafter"/>
</dbReference>
<dbReference type="WBParaSite" id="EVEC_0001160801-mRNA-1">
    <property type="protein sequence ID" value="EVEC_0001160801-mRNA-1"/>
    <property type="gene ID" value="EVEC_0001160801"/>
</dbReference>
<dbReference type="PANTHER" id="PTHR10574:SF375">
    <property type="entry name" value="LAMININ SUBUNIT BETA-1"/>
    <property type="match status" value="1"/>
</dbReference>
<feature type="disulfide bond" evidence="12">
    <location>
        <begin position="707"/>
        <end position="716"/>
    </location>
</feature>
<dbReference type="Pfam" id="PF21199">
    <property type="entry name" value="LAMININ_IV_B"/>
    <property type="match status" value="1"/>
</dbReference>
<feature type="domain" description="Laminin EGF-like" evidence="14">
    <location>
        <begin position="579"/>
        <end position="629"/>
    </location>
</feature>
<dbReference type="InterPro" id="IPR013015">
    <property type="entry name" value="Laminin_IV_B"/>
</dbReference>
<protein>
    <submittedName>
        <fullName evidence="16">Laminin EGF-like domain-containing protein</fullName>
    </submittedName>
</protein>
<feature type="domain" description="Laminin EGF-like" evidence="14">
    <location>
        <begin position="370"/>
        <end position="416"/>
    </location>
</feature>
<feature type="coiled-coil region" evidence="13">
    <location>
        <begin position="744"/>
        <end position="904"/>
    </location>
</feature>
<dbReference type="SUPFAM" id="SSF57196">
    <property type="entry name" value="EGF/Laminin"/>
    <property type="match status" value="9"/>
</dbReference>
<dbReference type="PROSITE" id="PS00022">
    <property type="entry name" value="EGF_1"/>
    <property type="match status" value="1"/>
</dbReference>
<dbReference type="InterPro" id="IPR050440">
    <property type="entry name" value="Laminin/Netrin_ECM"/>
</dbReference>
<keyword evidence="8 13" id="KW-0175">Coiled coil</keyword>
<evidence type="ECO:0000256" key="12">
    <source>
        <dbReference type="PROSITE-ProRule" id="PRU00460"/>
    </source>
</evidence>
<feature type="domain" description="Laminin EGF-like" evidence="14">
    <location>
        <begin position="527"/>
        <end position="578"/>
    </location>
</feature>
<keyword evidence="11 12" id="KW-0424">Laminin EGF-like domain</keyword>
<feature type="disulfide bond" evidence="12">
    <location>
        <begin position="686"/>
        <end position="698"/>
    </location>
</feature>
<dbReference type="FunFam" id="2.10.25.10:FF:000224">
    <property type="entry name" value="Usherin"/>
    <property type="match status" value="1"/>
</dbReference>
<dbReference type="PROSITE" id="PS01248">
    <property type="entry name" value="EGF_LAM_1"/>
    <property type="match status" value="4"/>
</dbReference>
<dbReference type="AlphaFoldDB" id="A0A0N4VL55"/>
<keyword evidence="6" id="KW-0084">Basement membrane</keyword>
<feature type="domain" description="Laminin EGF-like" evidence="14">
    <location>
        <begin position="630"/>
        <end position="685"/>
    </location>
</feature>
<feature type="disulfide bond" evidence="12">
    <location>
        <begin position="551"/>
        <end position="560"/>
    </location>
</feature>
<dbReference type="Pfam" id="PF00053">
    <property type="entry name" value="EGF_laminin"/>
    <property type="match status" value="9"/>
</dbReference>
<dbReference type="GO" id="GO:0070831">
    <property type="term" value="P:basement membrane assembly"/>
    <property type="evidence" value="ECO:0007669"/>
    <property type="project" value="TreeGrafter"/>
</dbReference>
<dbReference type="GO" id="GO:0034446">
    <property type="term" value="P:substrate adhesion-dependent cell spreading"/>
    <property type="evidence" value="ECO:0007669"/>
    <property type="project" value="TreeGrafter"/>
</dbReference>
<dbReference type="InterPro" id="IPR056558">
    <property type="entry name" value="LAMB1-4_helical"/>
</dbReference>
<dbReference type="CDD" id="cd00055">
    <property type="entry name" value="EGF_Lam"/>
    <property type="match status" value="9"/>
</dbReference>
<keyword evidence="3" id="KW-0272">Extracellular matrix</keyword>
<dbReference type="FunFam" id="2.10.25.10:FF:000135">
    <property type="entry name" value="Laminin subunit beta 4"/>
    <property type="match status" value="1"/>
</dbReference>
<keyword evidence="9 12" id="KW-1015">Disulfide bond</keyword>
<feature type="disulfide bond" evidence="12">
    <location>
        <begin position="370"/>
        <end position="382"/>
    </location>
</feature>
<dbReference type="GO" id="GO:0043256">
    <property type="term" value="C:laminin complex"/>
    <property type="evidence" value="ECO:0007669"/>
    <property type="project" value="TreeGrafter"/>
</dbReference>
<evidence type="ECO:0000256" key="9">
    <source>
        <dbReference type="ARBA" id="ARBA00023157"/>
    </source>
</evidence>
<feature type="domain" description="Laminin EGF-like" evidence="14">
    <location>
        <begin position="417"/>
        <end position="466"/>
    </location>
</feature>
<dbReference type="FunFam" id="2.10.25.10:FF:000065">
    <property type="entry name" value="Laminin subunit beta 1"/>
    <property type="match status" value="1"/>
</dbReference>
<dbReference type="PRINTS" id="PR00011">
    <property type="entry name" value="EGFLAMININ"/>
</dbReference>
<dbReference type="FunFam" id="2.10.25.10:FF:000011">
    <property type="entry name" value="Cadherin EGF LAG seven-pass G-type receptor"/>
    <property type="match status" value="1"/>
</dbReference>
<evidence type="ECO:0000256" key="3">
    <source>
        <dbReference type="ARBA" id="ARBA00022530"/>
    </source>
</evidence>
<dbReference type="InterPro" id="IPR056863">
    <property type="entry name" value="LMN_ATRN_NET-like_EGF"/>
</dbReference>
<keyword evidence="5" id="KW-0677">Repeat</keyword>
<evidence type="ECO:0000259" key="14">
    <source>
        <dbReference type="PROSITE" id="PS50027"/>
    </source>
</evidence>
<feature type="disulfide bond" evidence="12">
    <location>
        <begin position="602"/>
        <end position="611"/>
    </location>
</feature>
<evidence type="ECO:0000256" key="2">
    <source>
        <dbReference type="ARBA" id="ARBA00022525"/>
    </source>
</evidence>
<sequence length="1279" mass="140558">LRIDDPDGCRPCTCHLFGTYNNEGCDKVTGKCTCKGLVTGENCDQCLPEHYGLSEEFSGCKPCDCVIGGAYDNNCDVISGQCKCRPNFSGRRCDTADSSFYCPSIDHYTYEAENANITRGDVVQKELPLHARDRKWTGEGVVRVYEGSTLSFQVNNLAQSMNYGIIIRYELPPSYYGWENVEIAVVRPSNLDPNGPCSGAAPSDDFLIVRLQPDRQYVEVSPYVCLEKGKSYEIRIAFGNKRSDYSDRSAYVFIDSIVLAPPATSLQVFQGSYVAERHRDEFTRYHCRNQALALTPITDLPEACLRYICPVAGSVFNQALKCNCDPTGSKSNICAPKGGQCECKTNVVGRKCDRCAVGTFGFGPSGCTACACDSVGSLNNVCDRQSGQCLCRERGITGRQCNQCQPGFWDFPTCRVCQCNGHASICDQVTGVCIDCRDLTDGRNCERCKNGYYGDPRLGANIPCKPCPCPKGPESGCQHADSCYLKSFDTKEVVCNCREGYVGERCNACDVNYWGTPNEVGGTCERCECNGNIDYSVEGSCDPVTGDCLKCLHNTEGTQCENCIEGYFGDAKIRSCERCVCNRLGTDASGGACDRVTGQCVCLPNVTGQQCDACAPLHYNLASGKGCEACDCDPTGVSMREDGSLALQCNQFDGRCPCKRGRGGRTCSECEDFYWGDPKAGECHRCECDPSGSASQQCHRTNGTCICLPGSGGPSCNECARGYTGRWPYCEACGECFTNWDSIIQELRKQVEELIDRANSIEDTGVGSVYDDVFERTEEILKNIKAKLESANITKQDTEKLQEEIEGLAEKLNQGVIETSASCESAWEELEKLLKKADELTRQAQELNENGAYNITYEAADRSAAAKARAAKANELIKLAENERNKAEEMLEKNERDFQKQFDENEAALKEIGSQMSTLEKLLPGLNKDVCGAESADCDELCGGPGDCGHCGGGGSCLQGSVTKAKQALVYVNETGGKLDEKQRKAEGLKGETQRLLSSASITKNKASKGHEVALEAAKMANNTKEQLEAILKETDSFLNEERSSPEQIRARAQEVLDAQISLTPEEIKELGDKIHKLLRNIDNIDDILAETKGNKTIAAALQRQAEKASEKASLIRNNMDTVKNEAKAAEELIQKTNKSWVNLENQMQKIRLKYLEVSKEAGRANEDAVEVMEKAESSEKAVEDNNEQLETARELLSEKQKGNEKKQARAEELKKRATRLLDMVQKQQKLIKELNDSVLAADVRIDDYVKKIDGLNDRIGKVSEEINTKINFHNSCDK</sequence>
<feature type="disulfide bond" evidence="12">
    <location>
        <begin position="324"/>
        <end position="341"/>
    </location>
</feature>
<evidence type="ECO:0000256" key="6">
    <source>
        <dbReference type="ARBA" id="ARBA00022869"/>
    </source>
</evidence>
<keyword evidence="4" id="KW-0732">Signal</keyword>
<feature type="disulfide bond" evidence="12">
    <location>
        <begin position="372"/>
        <end position="389"/>
    </location>
</feature>
<evidence type="ECO:0000256" key="5">
    <source>
        <dbReference type="ARBA" id="ARBA00022737"/>
    </source>
</evidence>
<feature type="disulfide bond" evidence="12">
    <location>
        <begin position="322"/>
        <end position="334"/>
    </location>
</feature>
<reference evidence="16" key="1">
    <citation type="submission" date="2017-02" db="UniProtKB">
        <authorList>
            <consortium name="WormBaseParasite"/>
        </authorList>
    </citation>
    <scope>IDENTIFICATION</scope>
</reference>
<dbReference type="FunFam" id="2.10.25.10:FF:000074">
    <property type="entry name" value="Laminin subunit alpha"/>
    <property type="match status" value="1"/>
</dbReference>
<proteinExistence type="predicted"/>
<evidence type="ECO:0000313" key="16">
    <source>
        <dbReference type="WBParaSite" id="EVEC_0001160801-mRNA-1"/>
    </source>
</evidence>
<dbReference type="FunFam" id="2.10.25.10:FF:000130">
    <property type="entry name" value="Laminin subunit beta 1"/>
    <property type="match status" value="1"/>
</dbReference>
<dbReference type="Gene3D" id="2.10.25.10">
    <property type="entry name" value="Laminin"/>
    <property type="match status" value="10"/>
</dbReference>
<keyword evidence="10" id="KW-0325">Glycoprotein</keyword>
<dbReference type="SMART" id="SM00181">
    <property type="entry name" value="EGF"/>
    <property type="match status" value="7"/>
</dbReference>
<dbReference type="InterPro" id="IPR000742">
    <property type="entry name" value="EGF"/>
</dbReference>
<keyword evidence="7" id="KW-0130">Cell adhesion</keyword>
<feature type="domain" description="Laminin IV type B" evidence="15">
    <location>
        <begin position="102"/>
        <end position="316"/>
    </location>
</feature>
<dbReference type="Pfam" id="PF23219">
    <property type="entry name" value="LAMB1"/>
    <property type="match status" value="1"/>
</dbReference>
<evidence type="ECO:0000256" key="4">
    <source>
        <dbReference type="ARBA" id="ARBA00022729"/>
    </source>
</evidence>
<feature type="domain" description="Laminin EGF-like" evidence="14">
    <location>
        <begin position="322"/>
        <end position="369"/>
    </location>
</feature>
<organism evidence="16">
    <name type="scientific">Enterobius vermicularis</name>
    <name type="common">Human pinworm</name>
    <dbReference type="NCBI Taxonomy" id="51028"/>
    <lineage>
        <taxon>Eukaryota</taxon>
        <taxon>Metazoa</taxon>
        <taxon>Ecdysozoa</taxon>
        <taxon>Nematoda</taxon>
        <taxon>Chromadorea</taxon>
        <taxon>Rhabditida</taxon>
        <taxon>Spirurina</taxon>
        <taxon>Oxyuridomorpha</taxon>
        <taxon>Oxyuroidea</taxon>
        <taxon>Oxyuridae</taxon>
        <taxon>Enterobius</taxon>
    </lineage>
</organism>
<feature type="disulfide bond" evidence="12">
    <location>
        <begin position="34"/>
        <end position="43"/>
    </location>
</feature>
<evidence type="ECO:0000256" key="1">
    <source>
        <dbReference type="ARBA" id="ARBA00004302"/>
    </source>
</evidence>
<dbReference type="GO" id="GO:0009887">
    <property type="term" value="P:animal organ morphogenesis"/>
    <property type="evidence" value="ECO:0007669"/>
    <property type="project" value="TreeGrafter"/>
</dbReference>
<evidence type="ECO:0000256" key="8">
    <source>
        <dbReference type="ARBA" id="ARBA00023054"/>
    </source>
</evidence>
<name>A0A0N4VL55_ENTVE</name>
<dbReference type="PROSITE" id="PS51116">
    <property type="entry name" value="LAMININ_IVB"/>
    <property type="match status" value="1"/>
</dbReference>
<evidence type="ECO:0000256" key="10">
    <source>
        <dbReference type="ARBA" id="ARBA00023180"/>
    </source>
</evidence>
<dbReference type="GO" id="GO:0007411">
    <property type="term" value="P:axon guidance"/>
    <property type="evidence" value="ECO:0007669"/>
    <property type="project" value="TreeGrafter"/>
</dbReference>
<evidence type="ECO:0000256" key="13">
    <source>
        <dbReference type="SAM" id="Coils"/>
    </source>
</evidence>
<keyword evidence="2" id="KW-0964">Secreted</keyword>
<comment type="caution">
    <text evidence="12">Lacks conserved residue(s) required for the propagation of feature annotation.</text>
</comment>
<feature type="disulfide bond" evidence="12">
    <location>
        <begin position="688"/>
        <end position="705"/>
    </location>
</feature>